<proteinExistence type="predicted"/>
<name>A0AAW1NCG3_POPJA</name>
<dbReference type="Pfam" id="PF05225">
    <property type="entry name" value="HTH_psq"/>
    <property type="match status" value="1"/>
</dbReference>
<evidence type="ECO:0000259" key="2">
    <source>
        <dbReference type="Pfam" id="PF05225"/>
    </source>
</evidence>
<feature type="domain" description="HTH psq-type" evidence="2">
    <location>
        <begin position="17"/>
        <end position="54"/>
    </location>
</feature>
<dbReference type="InterPro" id="IPR009057">
    <property type="entry name" value="Homeodomain-like_sf"/>
</dbReference>
<dbReference type="InterPro" id="IPR007889">
    <property type="entry name" value="HTH_Psq"/>
</dbReference>
<comment type="caution">
    <text evidence="3">The sequence shown here is derived from an EMBL/GenBank/DDBJ whole genome shotgun (WGS) entry which is preliminary data.</text>
</comment>
<keyword evidence="4" id="KW-1185">Reference proteome</keyword>
<dbReference type="GO" id="GO:0003677">
    <property type="term" value="F:DNA binding"/>
    <property type="evidence" value="ECO:0007669"/>
    <property type="project" value="UniProtKB-KW"/>
</dbReference>
<evidence type="ECO:0000313" key="4">
    <source>
        <dbReference type="Proteomes" id="UP001458880"/>
    </source>
</evidence>
<reference evidence="3 4" key="1">
    <citation type="journal article" date="2024" name="BMC Genomics">
        <title>De novo assembly and annotation of Popillia japonica's genome with initial clues to its potential as an invasive pest.</title>
        <authorList>
            <person name="Cucini C."/>
            <person name="Boschi S."/>
            <person name="Funari R."/>
            <person name="Cardaioli E."/>
            <person name="Iannotti N."/>
            <person name="Marturano G."/>
            <person name="Paoli F."/>
            <person name="Bruttini M."/>
            <person name="Carapelli A."/>
            <person name="Frati F."/>
            <person name="Nardi F."/>
        </authorList>
    </citation>
    <scope>NUCLEOTIDE SEQUENCE [LARGE SCALE GENOMIC DNA]</scope>
    <source>
        <strain evidence="3">DMR45628</strain>
    </source>
</reference>
<evidence type="ECO:0000256" key="1">
    <source>
        <dbReference type="ARBA" id="ARBA00004123"/>
    </source>
</evidence>
<dbReference type="AlphaFoldDB" id="A0AAW1NCG3"/>
<comment type="subcellular location">
    <subcellularLocation>
        <location evidence="1">Nucleus</location>
    </subcellularLocation>
</comment>
<protein>
    <submittedName>
        <fullName evidence="3">CENP-B N-terminal DNA-binding domain</fullName>
    </submittedName>
</protein>
<evidence type="ECO:0000313" key="3">
    <source>
        <dbReference type="EMBL" id="KAK9759177.1"/>
    </source>
</evidence>
<gene>
    <name evidence="3" type="ORF">QE152_g138</name>
</gene>
<keyword evidence="3" id="KW-0238">DNA-binding</keyword>
<dbReference type="Proteomes" id="UP001458880">
    <property type="component" value="Unassembled WGS sequence"/>
</dbReference>
<organism evidence="3 4">
    <name type="scientific">Popillia japonica</name>
    <name type="common">Japanese beetle</name>
    <dbReference type="NCBI Taxonomy" id="7064"/>
    <lineage>
        <taxon>Eukaryota</taxon>
        <taxon>Metazoa</taxon>
        <taxon>Ecdysozoa</taxon>
        <taxon>Arthropoda</taxon>
        <taxon>Hexapoda</taxon>
        <taxon>Insecta</taxon>
        <taxon>Pterygota</taxon>
        <taxon>Neoptera</taxon>
        <taxon>Endopterygota</taxon>
        <taxon>Coleoptera</taxon>
        <taxon>Polyphaga</taxon>
        <taxon>Scarabaeiformia</taxon>
        <taxon>Scarabaeidae</taxon>
        <taxon>Rutelinae</taxon>
        <taxon>Popillia</taxon>
    </lineage>
</organism>
<accession>A0AAW1NCG3</accession>
<dbReference type="GO" id="GO:0005634">
    <property type="term" value="C:nucleus"/>
    <property type="evidence" value="ECO:0007669"/>
    <property type="project" value="UniProtKB-SubCell"/>
</dbReference>
<dbReference type="SUPFAM" id="SSF46689">
    <property type="entry name" value="Homeodomain-like"/>
    <property type="match status" value="1"/>
</dbReference>
<sequence length="99" mass="11481">MRNYQKKITEKQNYLQDDMKLALRKIRAGRMTIDKTYNIPYPTIYSHLKGTPGAEKCARGRLTVLSYAQELELASMKKWGFGLARIRTGIDEKMGLWPI</sequence>
<dbReference type="EMBL" id="JASPKY010000001">
    <property type="protein sequence ID" value="KAK9759177.1"/>
    <property type="molecule type" value="Genomic_DNA"/>
</dbReference>
<dbReference type="Gene3D" id="1.10.10.60">
    <property type="entry name" value="Homeodomain-like"/>
    <property type="match status" value="1"/>
</dbReference>